<dbReference type="Proteomes" id="UP000251314">
    <property type="component" value="Unassembled WGS sequence"/>
</dbReference>
<dbReference type="EMBL" id="RCMI01000113">
    <property type="protein sequence ID" value="KAG2933595.1"/>
    <property type="molecule type" value="Genomic_DNA"/>
</dbReference>
<evidence type="ECO:0000313" key="7">
    <source>
        <dbReference type="EMBL" id="RAW34925.1"/>
    </source>
</evidence>
<proteinExistence type="predicted"/>
<dbReference type="OrthoDB" id="95382at2759"/>
<evidence type="ECO:0000313" key="6">
    <source>
        <dbReference type="EMBL" id="KAG6967314.1"/>
    </source>
</evidence>
<accession>A0A329SDS4</accession>
<name>A0A329SDS4_9STRA</name>
<dbReference type="EMBL" id="JAENGZ010000147">
    <property type="protein sequence ID" value="KAG6967314.1"/>
    <property type="molecule type" value="Genomic_DNA"/>
</dbReference>
<reference evidence="6" key="3">
    <citation type="submission" date="2021-01" db="EMBL/GenBank/DDBJ databases">
        <title>Phytophthora aleatoria, a newly-described species from Pinus radiata is distinct from Phytophthora cactorum isolates based on comparative genomics.</title>
        <authorList>
            <person name="Mcdougal R."/>
            <person name="Panda P."/>
            <person name="Williams N."/>
            <person name="Studholme D.J."/>
        </authorList>
    </citation>
    <scope>NUCLEOTIDE SEQUENCE</scope>
    <source>
        <strain evidence="6">NZFS 3830</strain>
    </source>
</reference>
<organism evidence="7 8">
    <name type="scientific">Phytophthora cactorum</name>
    <dbReference type="NCBI Taxonomy" id="29920"/>
    <lineage>
        <taxon>Eukaryota</taxon>
        <taxon>Sar</taxon>
        <taxon>Stramenopiles</taxon>
        <taxon>Oomycota</taxon>
        <taxon>Peronosporomycetes</taxon>
        <taxon>Peronosporales</taxon>
        <taxon>Peronosporaceae</taxon>
        <taxon>Phytophthora</taxon>
    </lineage>
</organism>
<dbReference type="EMBL" id="RCML01000115">
    <property type="protein sequence ID" value="KAG2990585.1"/>
    <property type="molecule type" value="Genomic_DNA"/>
</dbReference>
<dbReference type="EMBL" id="MJFZ01000185">
    <property type="protein sequence ID" value="RAW34925.1"/>
    <property type="molecule type" value="Genomic_DNA"/>
</dbReference>
<gene>
    <name evidence="6" type="ORF">JG687_00004329</name>
    <name evidence="7" type="ORF">PC110_g8764</name>
    <name evidence="1" type="ORF">PC113_g6336</name>
    <name evidence="2" type="ORF">PC115_g5446</name>
    <name evidence="3" type="ORF">PC117_g6219</name>
    <name evidence="4" type="ORF">PC118_g5561</name>
    <name evidence="5" type="ORF">PC129_g4733</name>
</gene>
<dbReference type="Proteomes" id="UP000688947">
    <property type="component" value="Unassembled WGS sequence"/>
</dbReference>
<evidence type="ECO:0000313" key="1">
    <source>
        <dbReference type="EMBL" id="KAG2862406.1"/>
    </source>
</evidence>
<sequence length="64" mass="6801">MSDKVQQSAGTAPQSDLPEQWTLIEPMLVCPRQTVMVVITAGAKTNHVTSTNLGKILPIGAVAR</sequence>
<comment type="caution">
    <text evidence="7">The sequence shown here is derived from an EMBL/GenBank/DDBJ whole genome shotgun (WGS) entry which is preliminary data.</text>
</comment>
<evidence type="ECO:0000313" key="8">
    <source>
        <dbReference type="Proteomes" id="UP000251314"/>
    </source>
</evidence>
<dbReference type="Proteomes" id="UP000735874">
    <property type="component" value="Unassembled WGS sequence"/>
</dbReference>
<dbReference type="EMBL" id="RCMV01000106">
    <property type="protein sequence ID" value="KAG3224601.1"/>
    <property type="molecule type" value="Genomic_DNA"/>
</dbReference>
<reference evidence="1" key="2">
    <citation type="submission" date="2018-10" db="EMBL/GenBank/DDBJ databases">
        <title>Effector identification in a new, highly contiguous assembly of the strawberry crown rot pathogen Phytophthora cactorum.</title>
        <authorList>
            <person name="Armitage A.D."/>
            <person name="Nellist C.F."/>
            <person name="Bates H."/>
            <person name="Vickerstaff R.J."/>
            <person name="Harrison R.J."/>
        </authorList>
    </citation>
    <scope>NUCLEOTIDE SEQUENCE</scope>
    <source>
        <strain evidence="1">15-7</strain>
        <strain evidence="2">4032</strain>
        <strain evidence="3">4040</strain>
        <strain evidence="4">P415</strain>
        <strain evidence="5">P421</strain>
    </source>
</reference>
<dbReference type="VEuPathDB" id="FungiDB:PC110_g8764"/>
<dbReference type="AlphaFoldDB" id="A0A329SDS4"/>
<evidence type="ECO:0000313" key="4">
    <source>
        <dbReference type="EMBL" id="KAG2990585.1"/>
    </source>
</evidence>
<dbReference type="Proteomes" id="UP000774804">
    <property type="component" value="Unassembled WGS sequence"/>
</dbReference>
<protein>
    <submittedName>
        <fullName evidence="7">Uncharacterized protein</fullName>
    </submittedName>
</protein>
<dbReference type="Proteomes" id="UP000697107">
    <property type="component" value="Unassembled WGS sequence"/>
</dbReference>
<dbReference type="Proteomes" id="UP000736787">
    <property type="component" value="Unassembled WGS sequence"/>
</dbReference>
<evidence type="ECO:0000313" key="5">
    <source>
        <dbReference type="EMBL" id="KAG3224601.1"/>
    </source>
</evidence>
<keyword evidence="8" id="KW-1185">Reference proteome</keyword>
<evidence type="ECO:0000313" key="3">
    <source>
        <dbReference type="EMBL" id="KAG2948195.1"/>
    </source>
</evidence>
<evidence type="ECO:0000313" key="2">
    <source>
        <dbReference type="EMBL" id="KAG2933595.1"/>
    </source>
</evidence>
<dbReference type="Proteomes" id="UP000760860">
    <property type="component" value="Unassembled WGS sequence"/>
</dbReference>
<dbReference type="EMBL" id="RCMK01000116">
    <property type="protein sequence ID" value="KAG2948195.1"/>
    <property type="molecule type" value="Genomic_DNA"/>
</dbReference>
<reference evidence="7 8" key="1">
    <citation type="submission" date="2018-01" db="EMBL/GenBank/DDBJ databases">
        <title>Draft genome of the strawberry crown rot pathogen Phytophthora cactorum.</title>
        <authorList>
            <person name="Armitage A.D."/>
            <person name="Lysoe E."/>
            <person name="Nellist C.F."/>
            <person name="Harrison R.J."/>
            <person name="Brurberg M.B."/>
        </authorList>
    </citation>
    <scope>NUCLEOTIDE SEQUENCE [LARGE SCALE GENOMIC DNA]</scope>
    <source>
        <strain evidence="7 8">10300</strain>
    </source>
</reference>
<dbReference type="EMBL" id="RCMG01000129">
    <property type="protein sequence ID" value="KAG2862406.1"/>
    <property type="molecule type" value="Genomic_DNA"/>
</dbReference>